<evidence type="ECO:0000313" key="2">
    <source>
        <dbReference type="EMBL" id="VDK31204.1"/>
    </source>
</evidence>
<evidence type="ECO:0000259" key="1">
    <source>
        <dbReference type="Pfam" id="PF19434"/>
    </source>
</evidence>
<dbReference type="EMBL" id="UYRR01021929">
    <property type="protein sequence ID" value="VDK31204.1"/>
    <property type="molecule type" value="Genomic_DNA"/>
</dbReference>
<dbReference type="OrthoDB" id="415706at2759"/>
<proteinExistence type="predicted"/>
<name>A0A3P6QEU7_ANISI</name>
<protein>
    <recommendedName>
        <fullName evidence="1">Dynamin-like GTPase OPA1 C-terminal domain-containing protein</fullName>
    </recommendedName>
</protein>
<dbReference type="AlphaFoldDB" id="A0A3P6QEU7"/>
<gene>
    <name evidence="2" type="ORF">ASIM_LOCUS8260</name>
</gene>
<dbReference type="Proteomes" id="UP000267096">
    <property type="component" value="Unassembled WGS sequence"/>
</dbReference>
<organism evidence="2 3">
    <name type="scientific">Anisakis simplex</name>
    <name type="common">Herring worm</name>
    <dbReference type="NCBI Taxonomy" id="6269"/>
    <lineage>
        <taxon>Eukaryota</taxon>
        <taxon>Metazoa</taxon>
        <taxon>Ecdysozoa</taxon>
        <taxon>Nematoda</taxon>
        <taxon>Chromadorea</taxon>
        <taxon>Rhabditida</taxon>
        <taxon>Spirurina</taxon>
        <taxon>Ascaridomorpha</taxon>
        <taxon>Ascaridoidea</taxon>
        <taxon>Anisakidae</taxon>
        <taxon>Anisakis</taxon>
        <taxon>Anisakis simplex complex</taxon>
    </lineage>
</organism>
<dbReference type="Pfam" id="PF19434">
    <property type="entry name" value="OPA1_C"/>
    <property type="match status" value="1"/>
</dbReference>
<evidence type="ECO:0000313" key="3">
    <source>
        <dbReference type="Proteomes" id="UP000267096"/>
    </source>
</evidence>
<dbReference type="InterPro" id="IPR045817">
    <property type="entry name" value="OPA1_C"/>
</dbReference>
<sequence length="51" mass="5932">MYWQSMKPEHVLAQSVQSELKQLLVQNPDHTQSILDDDLTIVRRNLEARGV</sequence>
<keyword evidence="3" id="KW-1185">Reference proteome</keyword>
<feature type="domain" description="Dynamin-like GTPase OPA1 C-terminal" evidence="1">
    <location>
        <begin position="1"/>
        <end position="51"/>
    </location>
</feature>
<accession>A0A3P6QEU7</accession>
<feature type="non-terminal residue" evidence="2">
    <location>
        <position position="51"/>
    </location>
</feature>
<reference evidence="2 3" key="1">
    <citation type="submission" date="2018-11" db="EMBL/GenBank/DDBJ databases">
        <authorList>
            <consortium name="Pathogen Informatics"/>
        </authorList>
    </citation>
    <scope>NUCLEOTIDE SEQUENCE [LARGE SCALE GENOMIC DNA]</scope>
</reference>